<comment type="similarity">
    <text evidence="3">Belongs to the NEMF family.</text>
</comment>
<dbReference type="GO" id="GO:0005634">
    <property type="term" value="C:nucleus"/>
    <property type="evidence" value="ECO:0007669"/>
    <property type="project" value="UniProtKB-SubCell"/>
</dbReference>
<sequence length="1060" mass="115158">MKQRFSALDVCASVTDIRRKVVGHRLQNVYDVNSKTYLLKFAKPDTKAFLLVESGIRLHTTDFTRGKSNTPSNFCMKLRKHLRTRRLTNVTQLGLDRIVDFEFAGGDYVPTYHLITEFYAAGNVILTDGDYRILSLLRVVQPSEDIRIAVGQVYDLVAFGRPFVPVTADALLHVLQGVKPGDQLKKTLAARTVYGPQLAEHAILSAGLIPNAKVGAVPGLLDPDGATFQALLRQLEAADQWIRDCMTTPQPGYILTAPAPERPASTANHGDEPEASTAGEVFVEFHPFLFAQFQDKPIKRFDHFDQAVDQFFSLIETQKAEVGVRAQETNAVKKLAAIRREHEGRIAGLERAQQVNVTKASLLHEHRELVDLAITAIRNAVAGGLSWKDIDDLLATQRAQGNPVAALVHGLKLQSNQVTLALRPADVPDGEDEDGSSADDLFASDSDEEAQAPPRKTTRASAAPPSAVAPVLVDVDIYQSAFANAQTYFDVKKRSAVKHEKTVAVSTKAMRNAERTIQGNLKEHRTTVTINKMRKPYWFERFLWCITSDGHLVLAGRDMQQNELLVQKHLGKDDLYVHADLHGAASVVIKNPGPGEVPPSTLLQAGVMSVCQSKAWEAKIVTSAWWVRAHQVSKSAPTGEYLTTGSFMIRGRKNFLPPAQLVYGFGFLFRLEESCIGKHLAEHRRHRAEDEADGPVVKEPHLETDPADVTEEFERARSKYNLDELNASETEVIDAPAPAAPKAAKGDAADGAGASGKRALTAKEKRDRRKKKDTVEPTPAADQVAEDLRQITINEPPAAKSGPDNGSVPSLIKNPHLRGKKGKLKKIKKKYADQDEEDRARMMERIGAAVPPPPPTATVSETATSSIAASTEGDGPEAAGQPESNPNLPGITSPDTPADVDNGESDSEDHQAGKSGVATASLGATDAAEEEEIRQLLLEENIVPIDPEDNVSLLDTLTATPFPDDILLSAVPVCAPYSALQRYKYKVKLTPGALKKGKACKSALAVFLNQSEATPLEKTLIKNVPDADLIAQMLGKVKVSAPNFDAAKKSAKKGKKGGGK</sequence>
<feature type="region of interest" description="Disordered" evidence="7">
    <location>
        <begin position="738"/>
        <end position="926"/>
    </location>
</feature>
<dbReference type="Pfam" id="PF11923">
    <property type="entry name" value="NFACT-C"/>
    <property type="match status" value="1"/>
</dbReference>
<organism evidence="10 11">
    <name type="scientific">Tieghemiomyces parasiticus</name>
    <dbReference type="NCBI Taxonomy" id="78921"/>
    <lineage>
        <taxon>Eukaryota</taxon>
        <taxon>Fungi</taxon>
        <taxon>Fungi incertae sedis</taxon>
        <taxon>Zoopagomycota</taxon>
        <taxon>Kickxellomycotina</taxon>
        <taxon>Dimargaritomycetes</taxon>
        <taxon>Dimargaritales</taxon>
        <taxon>Dimargaritaceae</taxon>
        <taxon>Tieghemiomyces</taxon>
    </lineage>
</organism>
<evidence type="ECO:0000256" key="5">
    <source>
        <dbReference type="ARBA" id="ARBA00023054"/>
    </source>
</evidence>
<dbReference type="GO" id="GO:1990116">
    <property type="term" value="P:ribosome-associated ubiquitin-dependent protein catabolic process"/>
    <property type="evidence" value="ECO:0007669"/>
    <property type="project" value="TreeGrafter"/>
</dbReference>
<dbReference type="Pfam" id="PF05833">
    <property type="entry name" value="NFACT_N"/>
    <property type="match status" value="1"/>
</dbReference>
<dbReference type="GO" id="GO:0043023">
    <property type="term" value="F:ribosomal large subunit binding"/>
    <property type="evidence" value="ECO:0007669"/>
    <property type="project" value="TreeGrafter"/>
</dbReference>
<dbReference type="Pfam" id="PF05670">
    <property type="entry name" value="NFACT-R_1"/>
    <property type="match status" value="1"/>
</dbReference>
<gene>
    <name evidence="10" type="ORF">IWQ60_007644</name>
</gene>
<dbReference type="InterPro" id="IPR021846">
    <property type="entry name" value="NFACT-C"/>
</dbReference>
<evidence type="ECO:0000259" key="8">
    <source>
        <dbReference type="Pfam" id="PF05670"/>
    </source>
</evidence>
<name>A0A9W8DNI1_9FUNG</name>
<evidence type="ECO:0000313" key="10">
    <source>
        <dbReference type="EMBL" id="KAJ1917914.1"/>
    </source>
</evidence>
<evidence type="ECO:0000256" key="7">
    <source>
        <dbReference type="SAM" id="MobiDB-lite"/>
    </source>
</evidence>
<evidence type="ECO:0000256" key="2">
    <source>
        <dbReference type="ARBA" id="ARBA00004496"/>
    </source>
</evidence>
<keyword evidence="11" id="KW-1185">Reference proteome</keyword>
<dbReference type="AlphaFoldDB" id="A0A9W8DNI1"/>
<proteinExistence type="inferred from homology"/>
<comment type="subcellular location">
    <subcellularLocation>
        <location evidence="2">Cytoplasm</location>
    </subcellularLocation>
    <subcellularLocation>
        <location evidence="1">Nucleus</location>
    </subcellularLocation>
</comment>
<dbReference type="FunFam" id="2.30.310.10:FF:000001">
    <property type="entry name" value="Nuclear export mediator factor Nemf"/>
    <property type="match status" value="1"/>
</dbReference>
<evidence type="ECO:0000256" key="3">
    <source>
        <dbReference type="ARBA" id="ARBA00008318"/>
    </source>
</evidence>
<feature type="compositionally biased region" description="Acidic residues" evidence="7">
    <location>
        <begin position="428"/>
        <end position="437"/>
    </location>
</feature>
<dbReference type="OrthoDB" id="207084at2759"/>
<evidence type="ECO:0000256" key="1">
    <source>
        <dbReference type="ARBA" id="ARBA00004123"/>
    </source>
</evidence>
<dbReference type="Gene3D" id="2.30.310.10">
    <property type="entry name" value="ibrinogen binding protein from staphylococcus aureus domain"/>
    <property type="match status" value="1"/>
</dbReference>
<dbReference type="EMBL" id="JANBPT010000523">
    <property type="protein sequence ID" value="KAJ1917914.1"/>
    <property type="molecule type" value="Genomic_DNA"/>
</dbReference>
<keyword evidence="4" id="KW-0963">Cytoplasm</keyword>
<feature type="domain" description="NFACT protein C-terminal" evidence="9">
    <location>
        <begin position="949"/>
        <end position="1040"/>
    </location>
</feature>
<feature type="compositionally biased region" description="Basic residues" evidence="7">
    <location>
        <begin position="815"/>
        <end position="829"/>
    </location>
</feature>
<comment type="caution">
    <text evidence="10">The sequence shown here is derived from an EMBL/GenBank/DDBJ whole genome shotgun (WGS) entry which is preliminary data.</text>
</comment>
<reference evidence="10" key="1">
    <citation type="submission" date="2022-07" db="EMBL/GenBank/DDBJ databases">
        <title>Phylogenomic reconstructions and comparative analyses of Kickxellomycotina fungi.</title>
        <authorList>
            <person name="Reynolds N.K."/>
            <person name="Stajich J.E."/>
            <person name="Barry K."/>
            <person name="Grigoriev I.V."/>
            <person name="Crous P."/>
            <person name="Smith M.E."/>
        </authorList>
    </citation>
    <scope>NUCLEOTIDE SEQUENCE</scope>
    <source>
        <strain evidence="10">RSA 861</strain>
    </source>
</reference>
<protein>
    <recommendedName>
        <fullName evidence="12">NFACT RNA-binding domain-containing protein</fullName>
    </recommendedName>
</protein>
<evidence type="ECO:0000256" key="4">
    <source>
        <dbReference type="ARBA" id="ARBA00022490"/>
    </source>
</evidence>
<dbReference type="InterPro" id="IPR008532">
    <property type="entry name" value="NFACT_RNA-bd"/>
</dbReference>
<keyword evidence="6" id="KW-0539">Nucleus</keyword>
<feature type="compositionally biased region" description="Low complexity" evidence="7">
    <location>
        <begin position="857"/>
        <end position="873"/>
    </location>
</feature>
<evidence type="ECO:0000256" key="6">
    <source>
        <dbReference type="ARBA" id="ARBA00023242"/>
    </source>
</evidence>
<evidence type="ECO:0008006" key="12">
    <source>
        <dbReference type="Google" id="ProtNLM"/>
    </source>
</evidence>
<feature type="compositionally biased region" description="Basic and acidic residues" evidence="7">
    <location>
        <begin position="830"/>
        <end position="844"/>
    </location>
</feature>
<dbReference type="PANTHER" id="PTHR15239">
    <property type="entry name" value="NUCLEAR EXPORT MEDIATOR FACTOR NEMF"/>
    <property type="match status" value="1"/>
</dbReference>
<evidence type="ECO:0000313" key="11">
    <source>
        <dbReference type="Proteomes" id="UP001150569"/>
    </source>
</evidence>
<dbReference type="GO" id="GO:0005737">
    <property type="term" value="C:cytoplasm"/>
    <property type="evidence" value="ECO:0007669"/>
    <property type="project" value="UniProtKB-SubCell"/>
</dbReference>
<dbReference type="GO" id="GO:0000049">
    <property type="term" value="F:tRNA binding"/>
    <property type="evidence" value="ECO:0007669"/>
    <property type="project" value="TreeGrafter"/>
</dbReference>
<feature type="region of interest" description="Disordered" evidence="7">
    <location>
        <begin position="425"/>
        <end position="464"/>
    </location>
</feature>
<feature type="domain" description="NFACT RNA-binding" evidence="8">
    <location>
        <begin position="542"/>
        <end position="651"/>
    </location>
</feature>
<dbReference type="InterPro" id="IPR051608">
    <property type="entry name" value="RQC_Subunit_NEMF"/>
</dbReference>
<dbReference type="GO" id="GO:0072344">
    <property type="term" value="P:rescue of stalled ribosome"/>
    <property type="evidence" value="ECO:0007669"/>
    <property type="project" value="TreeGrafter"/>
</dbReference>
<evidence type="ECO:0000259" key="9">
    <source>
        <dbReference type="Pfam" id="PF11923"/>
    </source>
</evidence>
<keyword evidence="5" id="KW-0175">Coiled coil</keyword>
<dbReference type="Proteomes" id="UP001150569">
    <property type="component" value="Unassembled WGS sequence"/>
</dbReference>
<feature type="region of interest" description="Disordered" evidence="7">
    <location>
        <begin position="685"/>
        <end position="711"/>
    </location>
</feature>
<accession>A0A9W8DNI1</accession>
<dbReference type="PANTHER" id="PTHR15239:SF6">
    <property type="entry name" value="RIBOSOME QUALITY CONTROL COMPLEX SUBUNIT NEMF"/>
    <property type="match status" value="1"/>
</dbReference>
<dbReference type="GO" id="GO:1990112">
    <property type="term" value="C:RQC complex"/>
    <property type="evidence" value="ECO:0007669"/>
    <property type="project" value="TreeGrafter"/>
</dbReference>